<proteinExistence type="predicted"/>
<reference evidence="2" key="1">
    <citation type="submission" date="2016-10" db="EMBL/GenBank/DDBJ databases">
        <authorList>
            <person name="de Groot N.N."/>
        </authorList>
    </citation>
    <scope>NUCLEOTIDE SEQUENCE</scope>
</reference>
<accession>A0A1W1CBN4</accession>
<evidence type="ECO:0000313" key="2">
    <source>
        <dbReference type="EMBL" id="SFV63125.1"/>
    </source>
</evidence>
<gene>
    <name evidence="2" type="ORF">MNB_SM-6-1397</name>
</gene>
<dbReference type="AlphaFoldDB" id="A0A1W1CBN4"/>
<dbReference type="PROSITE" id="PS50005">
    <property type="entry name" value="TPR"/>
    <property type="match status" value="2"/>
</dbReference>
<name>A0A1W1CBN4_9ZZZZ</name>
<dbReference type="InterPro" id="IPR019734">
    <property type="entry name" value="TPR_rpt"/>
</dbReference>
<dbReference type="SUPFAM" id="SSF48452">
    <property type="entry name" value="TPR-like"/>
    <property type="match status" value="1"/>
</dbReference>
<organism evidence="2">
    <name type="scientific">hydrothermal vent metagenome</name>
    <dbReference type="NCBI Taxonomy" id="652676"/>
    <lineage>
        <taxon>unclassified sequences</taxon>
        <taxon>metagenomes</taxon>
        <taxon>ecological metagenomes</taxon>
    </lineage>
</organism>
<dbReference type="Pfam" id="PF13181">
    <property type="entry name" value="TPR_8"/>
    <property type="match status" value="1"/>
</dbReference>
<protein>
    <submittedName>
        <fullName evidence="2">Uncharacterized protein</fullName>
    </submittedName>
</protein>
<keyword evidence="1" id="KW-0812">Transmembrane</keyword>
<feature type="transmembrane region" description="Helical" evidence="1">
    <location>
        <begin position="12"/>
        <end position="32"/>
    </location>
</feature>
<dbReference type="EMBL" id="FPHK01000067">
    <property type="protein sequence ID" value="SFV63125.1"/>
    <property type="molecule type" value="Genomic_DNA"/>
</dbReference>
<evidence type="ECO:0000256" key="1">
    <source>
        <dbReference type="SAM" id="Phobius"/>
    </source>
</evidence>
<dbReference type="InterPro" id="IPR011990">
    <property type="entry name" value="TPR-like_helical_dom_sf"/>
</dbReference>
<keyword evidence="1" id="KW-1133">Transmembrane helix</keyword>
<keyword evidence="1" id="KW-0472">Membrane</keyword>
<sequence>MDMFFIEFRDPLFSIIVFFALIFIITFFSYWWGRYRRTQDSRHLDRFLRQFKALPSKDELQVLISSGELSEKSWLLLANAYYKNSEYEKSIEIYNEILNVGSLTNAKETMFLLGRTYFKAGFLERSKQIFLEILKTNPRTPQALHYLLLVYEYMRDYNSALEVLEPLEELNEDISLEKAYLLTLQTLSDMQMPQEQKAAQLIEIYENYNALTYMIFEYLFRVDPKRAWQHLDLAKSEILTEVLWNCNAKELNLDIIAKNSYLRELYSARGDGVFAKGSSIFEFDILIKLAGKANATLGFEYICNNCKSVSPFAFSRCSACHAIDSARVELSLHKDYTKGMYEENNSFQ</sequence>
<dbReference type="Gene3D" id="1.25.40.10">
    <property type="entry name" value="Tetratricopeptide repeat domain"/>
    <property type="match status" value="1"/>
</dbReference>